<reference evidence="2 3" key="1">
    <citation type="submission" date="2019-10" db="EMBL/GenBank/DDBJ databases">
        <title>Streptomyces sp. nov., a novel actinobacterium isolated from alkaline environment.</title>
        <authorList>
            <person name="Golinska P."/>
        </authorList>
    </citation>
    <scope>NUCLEOTIDE SEQUENCE [LARGE SCALE GENOMIC DNA]</scope>
    <source>
        <strain evidence="2 3">OF1</strain>
    </source>
</reference>
<dbReference type="EMBL" id="VJYK02000108">
    <property type="protein sequence ID" value="MQS02698.1"/>
    <property type="molecule type" value="Genomic_DNA"/>
</dbReference>
<dbReference type="GO" id="GO:0030638">
    <property type="term" value="P:polyketide metabolic process"/>
    <property type="evidence" value="ECO:0007669"/>
    <property type="project" value="InterPro"/>
</dbReference>
<reference evidence="4" key="2">
    <citation type="submission" date="2020-05" db="EMBL/GenBank/DDBJ databases">
        <title>Classification of alakaliphilic streptomycetes isolated from an alkaline soil next to Lonar Crater, India and a proposal for the recognition of Streptomyces alkaliterrae sp. nov.</title>
        <authorList>
            <person name="Golinska P."/>
        </authorList>
    </citation>
    <scope>NUCLEOTIDE SEQUENCE [LARGE SCALE GENOMIC DNA]</scope>
    <source>
        <strain evidence="4">OF8</strain>
    </source>
</reference>
<dbReference type="OrthoDB" id="9182871at2"/>
<dbReference type="InterPro" id="IPR032710">
    <property type="entry name" value="NTF2-like_dom_sf"/>
</dbReference>
<evidence type="ECO:0000313" key="1">
    <source>
        <dbReference type="EMBL" id="MBB1258717.1"/>
    </source>
</evidence>
<dbReference type="PANTHER" id="PTHR38436:SF1">
    <property type="entry name" value="ESTER CYCLASE"/>
    <property type="match status" value="1"/>
</dbReference>
<evidence type="ECO:0000313" key="4">
    <source>
        <dbReference type="Proteomes" id="UP000517765"/>
    </source>
</evidence>
<protein>
    <submittedName>
        <fullName evidence="2">Ester cyclase</fullName>
    </submittedName>
</protein>
<comment type="caution">
    <text evidence="2">The sequence shown here is derived from an EMBL/GenBank/DDBJ whole genome shotgun (WGS) entry which is preliminary data.</text>
</comment>
<sequence length="231" mass="25866">MTFVQVIDFRTDRLDEVNRLMESWADATKGKRTATHAMVGQDRSDRNHVVEIVEFPSYEEAMKNSNLPETDRIFQELVALCGGMPTFTDLDVVRDEQLNKEVVQRLVDLYINGGNADALDRLCTADYREHDPANSSYDLGLAEAKSEAQAFFDAFHPRVVVESMICEGDTVAVRFSGKGRHVGEFRGLEATGREFSGTGHCTFRCEGGKIAESWWNTDDLGLMQQLGVMEG</sequence>
<dbReference type="Proteomes" id="UP000320857">
    <property type="component" value="Unassembled WGS sequence"/>
</dbReference>
<dbReference type="RefSeq" id="WP_143648151.1">
    <property type="nucleotide sequence ID" value="NZ_JABJXA010000031.1"/>
</dbReference>
<dbReference type="SUPFAM" id="SSF54427">
    <property type="entry name" value="NTF2-like"/>
    <property type="match status" value="1"/>
</dbReference>
<dbReference type="PANTHER" id="PTHR38436">
    <property type="entry name" value="POLYKETIDE CYCLASE SNOAL-LIKE DOMAIN"/>
    <property type="match status" value="1"/>
</dbReference>
<evidence type="ECO:0000313" key="3">
    <source>
        <dbReference type="Proteomes" id="UP000320857"/>
    </source>
</evidence>
<dbReference type="AlphaFoldDB" id="A0A5P0YR10"/>
<proteinExistence type="predicted"/>
<gene>
    <name evidence="2" type="ORF">FNX44_012610</name>
    <name evidence="1" type="ORF">H3147_07720</name>
</gene>
<name>A0A5P0YR10_9ACTN</name>
<reference evidence="1" key="3">
    <citation type="journal article" name="Syst. Appl. Microbiol.">
        <title>Streptomyces alkaliterrae sp. nov., isolated from an alkaline soil, and emended descriptions of Streptomyces alkaliphilus, Streptomyces calidiresistens and Streptomyces durbertensis.</title>
        <authorList>
            <person name="Swiecimska M."/>
            <person name="Golinska P."/>
            <person name="Nouioui I."/>
            <person name="Wypij M."/>
            <person name="Rai M."/>
            <person name="Sangal V."/>
            <person name="Goodfellow M."/>
        </authorList>
    </citation>
    <scope>NUCLEOTIDE SEQUENCE</scope>
    <source>
        <strain evidence="1">OF8</strain>
    </source>
</reference>
<organism evidence="2 3">
    <name type="scientific">Streptomyces alkaliterrae</name>
    <dbReference type="NCBI Taxonomy" id="2213162"/>
    <lineage>
        <taxon>Bacteria</taxon>
        <taxon>Bacillati</taxon>
        <taxon>Actinomycetota</taxon>
        <taxon>Actinomycetes</taxon>
        <taxon>Kitasatosporales</taxon>
        <taxon>Streptomycetaceae</taxon>
        <taxon>Streptomyces</taxon>
    </lineage>
</organism>
<accession>A0A5P0YR10</accession>
<evidence type="ECO:0000313" key="2">
    <source>
        <dbReference type="EMBL" id="MQS02698.1"/>
    </source>
</evidence>
<dbReference type="Pfam" id="PF07366">
    <property type="entry name" value="SnoaL"/>
    <property type="match status" value="1"/>
</dbReference>
<dbReference type="Gene3D" id="3.10.450.50">
    <property type="match status" value="1"/>
</dbReference>
<keyword evidence="3" id="KW-1185">Reference proteome</keyword>
<dbReference type="Proteomes" id="UP000517765">
    <property type="component" value="Unassembled WGS sequence"/>
</dbReference>
<dbReference type="InterPro" id="IPR009959">
    <property type="entry name" value="Cyclase_SnoaL-like"/>
</dbReference>
<dbReference type="EMBL" id="JABJXA010000031">
    <property type="protein sequence ID" value="MBB1258717.1"/>
    <property type="molecule type" value="Genomic_DNA"/>
</dbReference>